<dbReference type="InterPro" id="IPR045864">
    <property type="entry name" value="aa-tRNA-synth_II/BPL/LPL"/>
</dbReference>
<dbReference type="Proteomes" id="UP000232688">
    <property type="component" value="Unassembled WGS sequence"/>
</dbReference>
<keyword evidence="2" id="KW-0030">Aminoacyl-tRNA synthetase</keyword>
<dbReference type="InterPro" id="IPR010978">
    <property type="entry name" value="tRNA-bd_arm"/>
</dbReference>
<dbReference type="AlphaFoldDB" id="A0A2N0QKQ9"/>
<dbReference type="GO" id="GO:0005737">
    <property type="term" value="C:cytoplasm"/>
    <property type="evidence" value="ECO:0007669"/>
    <property type="project" value="InterPro"/>
</dbReference>
<dbReference type="InterPro" id="IPR004188">
    <property type="entry name" value="Phe-tRNA_ligase_II_N"/>
</dbReference>
<keyword evidence="2" id="KW-0436">Ligase</keyword>
<evidence type="ECO:0000313" key="3">
    <source>
        <dbReference type="Proteomes" id="UP000232688"/>
    </source>
</evidence>
<dbReference type="EMBL" id="LLXH01007260">
    <property type="protein sequence ID" value="PKC51640.1"/>
    <property type="molecule type" value="Genomic_DNA"/>
</dbReference>
<evidence type="ECO:0000259" key="1">
    <source>
        <dbReference type="Pfam" id="PF02912"/>
    </source>
</evidence>
<gene>
    <name evidence="2" type="ORF">RhiirA1_483290</name>
</gene>
<feature type="non-terminal residue" evidence="2">
    <location>
        <position position="1"/>
    </location>
</feature>
<accession>A0A2N0QKQ9</accession>
<evidence type="ECO:0000313" key="2">
    <source>
        <dbReference type="EMBL" id="PKC51640.1"/>
    </source>
</evidence>
<proteinExistence type="predicted"/>
<comment type="caution">
    <text evidence="2">The sequence shown here is derived from an EMBL/GenBank/DDBJ whole genome shotgun (WGS) entry which is preliminary data.</text>
</comment>
<reference evidence="2 3" key="2">
    <citation type="submission" date="2017-10" db="EMBL/GenBank/DDBJ databases">
        <title>Genome analyses suggest a sexual origin of heterokaryosis in a supposedly ancient asexual fungus.</title>
        <authorList>
            <person name="Corradi N."/>
            <person name="Sedzielewska K."/>
            <person name="Noel J."/>
            <person name="Charron P."/>
            <person name="Farinelli L."/>
            <person name="Marton T."/>
            <person name="Kruger M."/>
            <person name="Pelin A."/>
            <person name="Brachmann A."/>
            <person name="Corradi N."/>
        </authorList>
    </citation>
    <scope>NUCLEOTIDE SEQUENCE [LARGE SCALE GENOMIC DNA]</scope>
    <source>
        <strain evidence="2 3">A1</strain>
    </source>
</reference>
<protein>
    <submittedName>
        <fullName evidence="2">Phenylalanyl-tRNA synthetase</fullName>
    </submittedName>
</protein>
<dbReference type="Pfam" id="PF02912">
    <property type="entry name" value="Phe_tRNA-synt_N"/>
    <property type="match status" value="1"/>
</dbReference>
<sequence length="66" mass="7305">QEALAKIEVASNLKELNEVRVAYLGKKGPITDLLKGMGKLSPEERPKMGALVNTVRENVTEKLEQK</sequence>
<reference evidence="2 3" key="1">
    <citation type="submission" date="2017-10" db="EMBL/GenBank/DDBJ databases">
        <title>Extensive intraspecific genome diversity in a model arbuscular mycorrhizal fungus.</title>
        <authorList>
            <person name="Chen E.C.H."/>
            <person name="Morin E."/>
            <person name="Baudet D."/>
            <person name="Noel J."/>
            <person name="Ndikumana S."/>
            <person name="Charron P."/>
            <person name="St-Onge C."/>
            <person name="Giorgi J."/>
            <person name="Grigoriev I.V."/>
            <person name="Roux C."/>
            <person name="Martin F.M."/>
            <person name="Corradi N."/>
        </authorList>
    </citation>
    <scope>NUCLEOTIDE SEQUENCE [LARGE SCALE GENOMIC DNA]</scope>
    <source>
        <strain evidence="2 3">A1</strain>
    </source>
</reference>
<name>A0A2N0QKQ9_9GLOM</name>
<dbReference type="Gene3D" id="3.30.930.10">
    <property type="entry name" value="Bira Bifunctional Protein, Domain 2"/>
    <property type="match status" value="1"/>
</dbReference>
<dbReference type="VEuPathDB" id="FungiDB:RhiirA1_483290"/>
<dbReference type="SUPFAM" id="SSF46589">
    <property type="entry name" value="tRNA-binding arm"/>
    <property type="match status" value="1"/>
</dbReference>
<dbReference type="GO" id="GO:0004826">
    <property type="term" value="F:phenylalanine-tRNA ligase activity"/>
    <property type="evidence" value="ECO:0007669"/>
    <property type="project" value="InterPro"/>
</dbReference>
<feature type="domain" description="Phenylalanine-tRNA ligase class II N-terminal" evidence="1">
    <location>
        <begin position="11"/>
        <end position="66"/>
    </location>
</feature>
<dbReference type="GO" id="GO:0006432">
    <property type="term" value="P:phenylalanyl-tRNA aminoacylation"/>
    <property type="evidence" value="ECO:0007669"/>
    <property type="project" value="InterPro"/>
</dbReference>
<dbReference type="GO" id="GO:0005524">
    <property type="term" value="F:ATP binding"/>
    <property type="evidence" value="ECO:0007669"/>
    <property type="project" value="InterPro"/>
</dbReference>
<feature type="non-terminal residue" evidence="2">
    <location>
        <position position="66"/>
    </location>
</feature>
<organism evidence="2 3">
    <name type="scientific">Rhizophagus irregularis</name>
    <dbReference type="NCBI Taxonomy" id="588596"/>
    <lineage>
        <taxon>Eukaryota</taxon>
        <taxon>Fungi</taxon>
        <taxon>Fungi incertae sedis</taxon>
        <taxon>Mucoromycota</taxon>
        <taxon>Glomeromycotina</taxon>
        <taxon>Glomeromycetes</taxon>
        <taxon>Glomerales</taxon>
        <taxon>Glomeraceae</taxon>
        <taxon>Rhizophagus</taxon>
    </lineage>
</organism>